<dbReference type="InterPro" id="IPR000073">
    <property type="entry name" value="AB_hydrolase_1"/>
</dbReference>
<dbReference type="AlphaFoldDB" id="A0A199VM31"/>
<dbReference type="Gene3D" id="3.40.50.1820">
    <property type="entry name" value="alpha/beta hydrolase"/>
    <property type="match status" value="1"/>
</dbReference>
<comment type="caution">
    <text evidence="2">The sequence shown here is derived from an EMBL/GenBank/DDBJ whole genome shotgun (WGS) entry which is preliminary data.</text>
</comment>
<dbReference type="PRINTS" id="PR00111">
    <property type="entry name" value="ABHYDROLASE"/>
</dbReference>
<dbReference type="PANTHER" id="PTHR43139">
    <property type="entry name" value="SI:DKEY-122A22.2"/>
    <property type="match status" value="1"/>
</dbReference>
<sequence length="393" mass="43610">MFRSTTSLWAPPLLNSTERIRPIRSNYSAQPTLQIPVTKPQIPTPSRIAGAGAGAEAAAMPRWLSVTAGRDRCYRRSFTAAGLRPSTTGLGDGATVHLWLPRRPDPSRPALLLLHGFGALSTWQWAPYLRPLTRAGFDLYVPDLVFFGGSSTPAPARSESYQAQCVMAAMDALGVARFALAGVSYGGFVGYRLAAMYPAAVDRAVLICAGVCLEERDLAAGLLAVSDVAEAASLLLPQRPDKLRQLVNLTFSRPPPLMPNCFIRDYIQVMCTEYVKEKTELLHSLVNGRKLSDLPTITQPTLIIWGEEDRVFPLELAFRLKRHLGEKSQLVIVKNAGHAINREKPREVCKLIRNFCVDSSVKVRDRHKVTWSNVIRRFERSRLRRIDSGRPLL</sequence>
<dbReference type="STRING" id="4615.A0A199VM31"/>
<dbReference type="InterPro" id="IPR029058">
    <property type="entry name" value="AB_hydrolase_fold"/>
</dbReference>
<dbReference type="EMBL" id="LSRQ01001332">
    <property type="protein sequence ID" value="OAY78237.1"/>
    <property type="molecule type" value="Genomic_DNA"/>
</dbReference>
<dbReference type="PANTHER" id="PTHR43139:SF59">
    <property type="entry name" value="ALPHA_BETA-HYDROLASES SUPERFAMILY PROTEIN"/>
    <property type="match status" value="1"/>
</dbReference>
<dbReference type="InterPro" id="IPR000639">
    <property type="entry name" value="Epox_hydrolase-like"/>
</dbReference>
<dbReference type="SUPFAM" id="SSF53474">
    <property type="entry name" value="alpha/beta-Hydrolases"/>
    <property type="match status" value="1"/>
</dbReference>
<evidence type="ECO:0000313" key="3">
    <source>
        <dbReference type="Proteomes" id="UP000092600"/>
    </source>
</evidence>
<proteinExistence type="predicted"/>
<dbReference type="Proteomes" id="UP000092600">
    <property type="component" value="Unassembled WGS sequence"/>
</dbReference>
<evidence type="ECO:0000313" key="2">
    <source>
        <dbReference type="EMBL" id="OAY78237.1"/>
    </source>
</evidence>
<dbReference type="PRINTS" id="PR00412">
    <property type="entry name" value="EPOXHYDRLASE"/>
</dbReference>
<dbReference type="Pfam" id="PF12697">
    <property type="entry name" value="Abhydrolase_6"/>
    <property type="match status" value="1"/>
</dbReference>
<evidence type="ECO:0000259" key="1">
    <source>
        <dbReference type="Pfam" id="PF12697"/>
    </source>
</evidence>
<accession>A0A199VM31</accession>
<dbReference type="ESTHER" id="anaco-a0a199vm31">
    <property type="family name" value="TGL-GrainShapeFactor"/>
</dbReference>
<reference evidence="2 3" key="1">
    <citation type="journal article" date="2016" name="DNA Res.">
        <title>The draft genome of MD-2 pineapple using hybrid error correction of long reads.</title>
        <authorList>
            <person name="Redwan R.M."/>
            <person name="Saidin A."/>
            <person name="Kumar S.V."/>
        </authorList>
    </citation>
    <scope>NUCLEOTIDE SEQUENCE [LARGE SCALE GENOMIC DNA]</scope>
    <source>
        <strain evidence="3">cv. MD2</strain>
        <tissue evidence="2">Leaf</tissue>
    </source>
</reference>
<organism evidence="2 3">
    <name type="scientific">Ananas comosus</name>
    <name type="common">Pineapple</name>
    <name type="synonym">Ananas ananas</name>
    <dbReference type="NCBI Taxonomy" id="4615"/>
    <lineage>
        <taxon>Eukaryota</taxon>
        <taxon>Viridiplantae</taxon>
        <taxon>Streptophyta</taxon>
        <taxon>Embryophyta</taxon>
        <taxon>Tracheophyta</taxon>
        <taxon>Spermatophyta</taxon>
        <taxon>Magnoliopsida</taxon>
        <taxon>Liliopsida</taxon>
        <taxon>Poales</taxon>
        <taxon>Bromeliaceae</taxon>
        <taxon>Bromelioideae</taxon>
        <taxon>Ananas</taxon>
    </lineage>
</organism>
<feature type="domain" description="AB hydrolase-1" evidence="1">
    <location>
        <begin position="111"/>
        <end position="349"/>
    </location>
</feature>
<gene>
    <name evidence="2" type="ORF">ACMD2_02666</name>
</gene>
<protein>
    <submittedName>
        <fullName evidence="2">Monoacylglycerol lipase ABHD6</fullName>
    </submittedName>
</protein>
<dbReference type="InterPro" id="IPR052370">
    <property type="entry name" value="Meta-cleavage_hydrolase"/>
</dbReference>
<dbReference type="GO" id="GO:0003824">
    <property type="term" value="F:catalytic activity"/>
    <property type="evidence" value="ECO:0007669"/>
    <property type="project" value="InterPro"/>
</dbReference>
<name>A0A199VM31_ANACO</name>